<comment type="caution">
    <text evidence="7">The sequence shown here is derived from an EMBL/GenBank/DDBJ whole genome shotgun (WGS) entry which is preliminary data.</text>
</comment>
<evidence type="ECO:0000256" key="2">
    <source>
        <dbReference type="ARBA" id="ARBA00023002"/>
    </source>
</evidence>
<evidence type="ECO:0000256" key="4">
    <source>
        <dbReference type="PROSITE-ProRule" id="PRU10007"/>
    </source>
</evidence>
<accession>A0A245ZES8</accession>
<evidence type="ECO:0000256" key="3">
    <source>
        <dbReference type="ARBA" id="ARBA00023027"/>
    </source>
</evidence>
<dbReference type="InterPro" id="IPR029510">
    <property type="entry name" value="Ald_DH_CS_GLU"/>
</dbReference>
<dbReference type="OrthoDB" id="9802947at2"/>
<dbReference type="PROSITE" id="PS00070">
    <property type="entry name" value="ALDEHYDE_DEHYDR_CYS"/>
    <property type="match status" value="1"/>
</dbReference>
<dbReference type="InterPro" id="IPR017649">
    <property type="entry name" value="SuccinylGlu_semiald_DH_AstD"/>
</dbReference>
<evidence type="ECO:0000256" key="1">
    <source>
        <dbReference type="ARBA" id="ARBA00022503"/>
    </source>
</evidence>
<feature type="domain" description="Aldehyde dehydrogenase" evidence="6">
    <location>
        <begin position="8"/>
        <end position="444"/>
    </location>
</feature>
<dbReference type="Proteomes" id="UP000197783">
    <property type="component" value="Unassembled WGS sequence"/>
</dbReference>
<dbReference type="CDD" id="cd07095">
    <property type="entry name" value="ALDH_SGSD_AstD"/>
    <property type="match status" value="1"/>
</dbReference>
<dbReference type="FunFam" id="3.40.605.10:FF:000010">
    <property type="entry name" value="N-succinylglutamate 5-semialdehyde dehydrogenase"/>
    <property type="match status" value="1"/>
</dbReference>
<dbReference type="NCBIfam" id="NF006992">
    <property type="entry name" value="PRK09457.1"/>
    <property type="match status" value="1"/>
</dbReference>
<organism evidence="7 8">
    <name type="scientific">Sphingomonas mucosissima</name>
    <dbReference type="NCBI Taxonomy" id="370959"/>
    <lineage>
        <taxon>Bacteria</taxon>
        <taxon>Pseudomonadati</taxon>
        <taxon>Pseudomonadota</taxon>
        <taxon>Alphaproteobacteria</taxon>
        <taxon>Sphingomonadales</taxon>
        <taxon>Sphingomonadaceae</taxon>
        <taxon>Sphingomonas</taxon>
    </lineage>
</organism>
<dbReference type="GO" id="GO:0043824">
    <property type="term" value="F:succinylglutamate-semialdehyde dehydrogenase activity"/>
    <property type="evidence" value="ECO:0007669"/>
    <property type="project" value="UniProtKB-EC"/>
</dbReference>
<dbReference type="Gene3D" id="3.40.605.10">
    <property type="entry name" value="Aldehyde Dehydrogenase, Chain A, domain 1"/>
    <property type="match status" value="1"/>
</dbReference>
<dbReference type="InterPro" id="IPR016163">
    <property type="entry name" value="Ald_DH_C"/>
</dbReference>
<dbReference type="GO" id="GO:0006527">
    <property type="term" value="P:L-arginine catabolic process"/>
    <property type="evidence" value="ECO:0007669"/>
    <property type="project" value="InterPro"/>
</dbReference>
<dbReference type="SUPFAM" id="SSF53720">
    <property type="entry name" value="ALDH-like"/>
    <property type="match status" value="1"/>
</dbReference>
<dbReference type="AlphaFoldDB" id="A0A245ZES8"/>
<protein>
    <submittedName>
        <fullName evidence="7">N-succinylglutamate 5-semialdehyde dehydrogenase</fullName>
        <ecNumber evidence="7">1.2.1.71</ecNumber>
    </submittedName>
</protein>
<dbReference type="Pfam" id="PF00171">
    <property type="entry name" value="Aldedh"/>
    <property type="match status" value="1"/>
</dbReference>
<dbReference type="InterPro" id="IPR015590">
    <property type="entry name" value="Aldehyde_DH_dom"/>
</dbReference>
<dbReference type="EMBL" id="NBBJ01000006">
    <property type="protein sequence ID" value="OWK28219.1"/>
    <property type="molecule type" value="Genomic_DNA"/>
</dbReference>
<name>A0A245ZES8_9SPHN</name>
<comment type="similarity">
    <text evidence="5">Belongs to the aldehyde dehydrogenase family.</text>
</comment>
<dbReference type="InterPro" id="IPR016162">
    <property type="entry name" value="Ald_DH_N"/>
</dbReference>
<dbReference type="RefSeq" id="WP_088334929.1">
    <property type="nucleotide sequence ID" value="NZ_NBBJ01000006.1"/>
</dbReference>
<keyword evidence="1" id="KW-0056">Arginine metabolism</keyword>
<evidence type="ECO:0000313" key="7">
    <source>
        <dbReference type="EMBL" id="OWK28219.1"/>
    </source>
</evidence>
<sequence length="469" mass="50437">MSEIISFEPATGAELWRGAIGDVDAEVAAARGGWAAWAARPLTYRIETMRRFANVIRSRQDDFADLIARETGKPLWEARTEVDTVIGKVDISVSAYADRTAQRRLDAPMGSRMALRHKPHGVLAVLGPYNFPAHLPNGHIVPALIAGNAVVFKPSEKTPASGAFLVDCYRAAGVPEECIRLVIGGPEEGRALAGHDGIDGLLFTGSARTGIALNRAFAEKPEKILALEMGGNNPIVVWDTPDLYTAAVIILQSAFTSAGQRCTAARRLIVDEKLYAPLIEQLNGLLQRLIVGAPHDDPAPFMGPVIDNEAADQLTESFLALLMRGGRPIRHLEQPVPDRPFLLPGIIDMTAASERPDLELFGPILQVVRTNTFDEAIAEANNTRYGLSASLISQTPALYDRFWAGARAGIVNWNRPTNGASSSAPFGGIGWSGNHRPSAYYAADYCAYPVVSNEADAARASIGIGLRNA</sequence>
<gene>
    <name evidence="7" type="primary">astD</name>
    <name evidence="7" type="ORF">SPMU_30750</name>
</gene>
<keyword evidence="2 5" id="KW-0560">Oxidoreductase</keyword>
<dbReference type="EC" id="1.2.1.71" evidence="7"/>
<evidence type="ECO:0000313" key="8">
    <source>
        <dbReference type="Proteomes" id="UP000197783"/>
    </source>
</evidence>
<dbReference type="InterPro" id="IPR016161">
    <property type="entry name" value="Ald_DH/histidinol_DH"/>
</dbReference>
<dbReference type="InterPro" id="IPR016160">
    <property type="entry name" value="Ald_DH_CS_CYS"/>
</dbReference>
<proteinExistence type="inferred from homology"/>
<keyword evidence="3" id="KW-0520">NAD</keyword>
<dbReference type="NCBIfam" id="TIGR03240">
    <property type="entry name" value="arg_catab_astD"/>
    <property type="match status" value="1"/>
</dbReference>
<dbReference type="PROSITE" id="PS00687">
    <property type="entry name" value="ALDEHYDE_DEHYDR_GLU"/>
    <property type="match status" value="1"/>
</dbReference>
<evidence type="ECO:0000259" key="6">
    <source>
        <dbReference type="Pfam" id="PF00171"/>
    </source>
</evidence>
<keyword evidence="8" id="KW-1185">Reference proteome</keyword>
<evidence type="ECO:0000256" key="5">
    <source>
        <dbReference type="RuleBase" id="RU003345"/>
    </source>
</evidence>
<dbReference type="PANTHER" id="PTHR11699">
    <property type="entry name" value="ALDEHYDE DEHYDROGENASE-RELATED"/>
    <property type="match status" value="1"/>
</dbReference>
<reference evidence="7 8" key="1">
    <citation type="submission" date="2017-03" db="EMBL/GenBank/DDBJ databases">
        <title>Genome sequence of Sphingomonas mucosissima DSM 17494.</title>
        <authorList>
            <person name="Poehlein A."/>
            <person name="Wuebbeler J.H."/>
            <person name="Steinbuechel A."/>
            <person name="Daniel R."/>
        </authorList>
    </citation>
    <scope>NUCLEOTIDE SEQUENCE [LARGE SCALE GENOMIC DNA]</scope>
    <source>
        <strain evidence="7 8">DSM 17494</strain>
    </source>
</reference>
<feature type="active site" evidence="4">
    <location>
        <position position="228"/>
    </location>
</feature>
<dbReference type="Gene3D" id="3.40.309.10">
    <property type="entry name" value="Aldehyde Dehydrogenase, Chain A, domain 2"/>
    <property type="match status" value="1"/>
</dbReference>